<dbReference type="AlphaFoldDB" id="A0AA35RAN7"/>
<dbReference type="EMBL" id="CASHTH010000806">
    <property type="protein sequence ID" value="CAI8007955.1"/>
    <property type="molecule type" value="Genomic_DNA"/>
</dbReference>
<keyword evidence="4" id="KW-1185">Reference proteome</keyword>
<evidence type="ECO:0000256" key="1">
    <source>
        <dbReference type="SAM" id="MobiDB-lite"/>
    </source>
</evidence>
<organism evidence="3 4">
    <name type="scientific">Geodia barretti</name>
    <name type="common">Barrett's horny sponge</name>
    <dbReference type="NCBI Taxonomy" id="519541"/>
    <lineage>
        <taxon>Eukaryota</taxon>
        <taxon>Metazoa</taxon>
        <taxon>Porifera</taxon>
        <taxon>Demospongiae</taxon>
        <taxon>Heteroscleromorpha</taxon>
        <taxon>Tetractinellida</taxon>
        <taxon>Astrophorina</taxon>
        <taxon>Geodiidae</taxon>
        <taxon>Geodia</taxon>
    </lineage>
</organism>
<dbReference type="Proteomes" id="UP001174909">
    <property type="component" value="Unassembled WGS sequence"/>
</dbReference>
<name>A0AA35RAN7_GEOBA</name>
<evidence type="ECO:0000313" key="3">
    <source>
        <dbReference type="EMBL" id="CAI8007955.1"/>
    </source>
</evidence>
<proteinExistence type="predicted"/>
<gene>
    <name evidence="3" type="ORF">GBAR_LOCUS5500</name>
</gene>
<accession>A0AA35RAN7</accession>
<sequence length="75" mass="7736">MKFLLLAISLASVTAAASAQNSGNSLEEQCPQFEFLRGRDGRDGRDGEKGEKGDAIFSGEQGPEGPSGLAGPRGP</sequence>
<reference evidence="3" key="1">
    <citation type="submission" date="2023-03" db="EMBL/GenBank/DDBJ databases">
        <authorList>
            <person name="Steffen K."/>
            <person name="Cardenas P."/>
        </authorList>
    </citation>
    <scope>NUCLEOTIDE SEQUENCE</scope>
</reference>
<feature type="non-terminal residue" evidence="3">
    <location>
        <position position="75"/>
    </location>
</feature>
<evidence type="ECO:0000256" key="2">
    <source>
        <dbReference type="SAM" id="SignalP"/>
    </source>
</evidence>
<feature type="chain" id="PRO_5041360394" evidence="2">
    <location>
        <begin position="20"/>
        <end position="75"/>
    </location>
</feature>
<protein>
    <submittedName>
        <fullName evidence="3">Uncharacterized protein</fullName>
    </submittedName>
</protein>
<feature type="compositionally biased region" description="Basic and acidic residues" evidence="1">
    <location>
        <begin position="36"/>
        <end position="54"/>
    </location>
</feature>
<feature type="signal peptide" evidence="2">
    <location>
        <begin position="1"/>
        <end position="19"/>
    </location>
</feature>
<evidence type="ECO:0000313" key="4">
    <source>
        <dbReference type="Proteomes" id="UP001174909"/>
    </source>
</evidence>
<comment type="caution">
    <text evidence="3">The sequence shown here is derived from an EMBL/GenBank/DDBJ whole genome shotgun (WGS) entry which is preliminary data.</text>
</comment>
<keyword evidence="2" id="KW-0732">Signal</keyword>
<feature type="region of interest" description="Disordered" evidence="1">
    <location>
        <begin position="19"/>
        <end position="75"/>
    </location>
</feature>